<name>A0A8T5UQP1_9EURY</name>
<reference evidence="2" key="1">
    <citation type="journal article" date="2022" name="Microbiol. Resour. Announc.">
        <title>Draft Genome Sequence of a Methanogenic Archaeon from West Spitsbergen Permafrost.</title>
        <authorList>
            <person name="Trubitsyn V."/>
            <person name="Rivkina E."/>
            <person name="Shcherbakova V."/>
        </authorList>
    </citation>
    <scope>NUCLEOTIDE SEQUENCE [LARGE SCALE GENOMIC DNA]</scope>
    <source>
        <strain evidence="2">VT</strain>
    </source>
</reference>
<dbReference type="AlphaFoldDB" id="A0A8T5UQP1"/>
<dbReference type="EMBL" id="JAIOUQ010000009">
    <property type="protein sequence ID" value="MBZ2166302.1"/>
    <property type="molecule type" value="Genomic_DNA"/>
</dbReference>
<comment type="caution">
    <text evidence="1">The sequence shown here is derived from an EMBL/GenBank/DDBJ whole genome shotgun (WGS) entry which is preliminary data.</text>
</comment>
<evidence type="ECO:0000313" key="2">
    <source>
        <dbReference type="Proteomes" id="UP000825933"/>
    </source>
</evidence>
<evidence type="ECO:0000313" key="1">
    <source>
        <dbReference type="EMBL" id="MBZ2166302.1"/>
    </source>
</evidence>
<dbReference type="RefSeq" id="WP_223791842.1">
    <property type="nucleotide sequence ID" value="NZ_JAIOUQ010000009.1"/>
</dbReference>
<gene>
    <name evidence="1" type="ORF">K8N75_09660</name>
</gene>
<organism evidence="1 2">
    <name type="scientific">Methanobacterium spitsbergense</name>
    <dbReference type="NCBI Taxonomy" id="2874285"/>
    <lineage>
        <taxon>Archaea</taxon>
        <taxon>Methanobacteriati</taxon>
        <taxon>Methanobacteriota</taxon>
        <taxon>Methanomada group</taxon>
        <taxon>Methanobacteria</taxon>
        <taxon>Methanobacteriales</taxon>
        <taxon>Methanobacteriaceae</taxon>
        <taxon>Methanobacterium</taxon>
    </lineage>
</organism>
<dbReference type="Proteomes" id="UP000825933">
    <property type="component" value="Unassembled WGS sequence"/>
</dbReference>
<protein>
    <submittedName>
        <fullName evidence="1">Uncharacterized protein</fullName>
    </submittedName>
</protein>
<sequence>MTYANISVVRTLTTQLSSNNGSDKYEALLLIAIDEAEDTINNELITENVPIPTIPDPIDPKDPLNTLIKAANLFTAAFMHNTNRSSNDSLSPTAVKYEANAEKKLRNYIEIIHEGYNEETKEEETPLPKFASLI</sequence>
<keyword evidence="2" id="KW-1185">Reference proteome</keyword>
<accession>A0A8T5UQP1</accession>
<proteinExistence type="predicted"/>